<evidence type="ECO:0000313" key="2">
    <source>
        <dbReference type="EMBL" id="MER6428736.1"/>
    </source>
</evidence>
<comment type="caution">
    <text evidence="2">The sequence shown here is derived from an EMBL/GenBank/DDBJ whole genome shotgun (WGS) entry which is preliminary data.</text>
</comment>
<keyword evidence="3" id="KW-1185">Reference proteome</keyword>
<evidence type="ECO:0000256" key="1">
    <source>
        <dbReference type="SAM" id="MobiDB-lite"/>
    </source>
</evidence>
<proteinExistence type="predicted"/>
<accession>A0ABV1U648</accession>
<reference evidence="2 3" key="1">
    <citation type="submission" date="2024-06" db="EMBL/GenBank/DDBJ databases">
        <title>The Natural Products Discovery Center: Release of the First 8490 Sequenced Strains for Exploring Actinobacteria Biosynthetic Diversity.</title>
        <authorList>
            <person name="Kalkreuter E."/>
            <person name="Kautsar S.A."/>
            <person name="Yang D."/>
            <person name="Bader C.D."/>
            <person name="Teijaro C.N."/>
            <person name="Fluegel L."/>
            <person name="Davis C.M."/>
            <person name="Simpson J.R."/>
            <person name="Lauterbach L."/>
            <person name="Steele A.D."/>
            <person name="Gui C."/>
            <person name="Meng S."/>
            <person name="Li G."/>
            <person name="Viehrig K."/>
            <person name="Ye F."/>
            <person name="Su P."/>
            <person name="Kiefer A.F."/>
            <person name="Nichols A."/>
            <person name="Cepeda A.J."/>
            <person name="Yan W."/>
            <person name="Fan B."/>
            <person name="Jiang Y."/>
            <person name="Adhikari A."/>
            <person name="Zheng C.-J."/>
            <person name="Schuster L."/>
            <person name="Cowan T.M."/>
            <person name="Smanski M.J."/>
            <person name="Chevrette M.G."/>
            <person name="De Carvalho L.P.S."/>
            <person name="Shen B."/>
        </authorList>
    </citation>
    <scope>NUCLEOTIDE SEQUENCE [LARGE SCALE GENOMIC DNA]</scope>
    <source>
        <strain evidence="2 3">NPDC001166</strain>
    </source>
</reference>
<dbReference type="Proteomes" id="UP001470023">
    <property type="component" value="Unassembled WGS sequence"/>
</dbReference>
<dbReference type="EMBL" id="JBEPAZ010000009">
    <property type="protein sequence ID" value="MER6428736.1"/>
    <property type="molecule type" value="Genomic_DNA"/>
</dbReference>
<feature type="region of interest" description="Disordered" evidence="1">
    <location>
        <begin position="1"/>
        <end position="46"/>
    </location>
</feature>
<dbReference type="RefSeq" id="WP_352063542.1">
    <property type="nucleotide sequence ID" value="NZ_JBEPAZ010000009.1"/>
</dbReference>
<organism evidence="2 3">
    <name type="scientific">Streptomyces sp. 900105245</name>
    <dbReference type="NCBI Taxonomy" id="3154379"/>
    <lineage>
        <taxon>Bacteria</taxon>
        <taxon>Bacillati</taxon>
        <taxon>Actinomycetota</taxon>
        <taxon>Actinomycetes</taxon>
        <taxon>Kitasatosporales</taxon>
        <taxon>Streptomycetaceae</taxon>
        <taxon>Streptomyces</taxon>
    </lineage>
</organism>
<name>A0ABV1U648_9ACTN</name>
<sequence>MSVGGRAGAWKKSFGLFGGPHHSARPAFEGEVVQAEAGSGAQPRRG</sequence>
<gene>
    <name evidence="2" type="ORF">ABT272_13435</name>
</gene>
<evidence type="ECO:0000313" key="3">
    <source>
        <dbReference type="Proteomes" id="UP001470023"/>
    </source>
</evidence>
<protein>
    <submittedName>
        <fullName evidence="2">Uncharacterized protein</fullName>
    </submittedName>
</protein>